<sequence>MASAAESNRRGFMKVLAASPLLAQIAAQTFYEKSAAAMGLDPRGNVYSRLGVKTVINCRGTWTYLSGSLQFPEVLEAEAEAGRYFVNMVDLQRAAGRRLAELTGAESGLITSGAAGAMAAATAACIAGNDPQRIWQLPDTTGLKHEVIMVGGRSAFDSAIRLSGAKLVLVEKPDDIVNAIGTDTAMIYTTDLGDKLEREASIAKGHNVPLLLDDAAGIPPIDNIKLYAKMKLDLYTFSGGKGLRGPQCSGVLLGRRDLIEAALRNSCPFEGAVCRPMKVGKEEVIGCLTAIETWLKTDPKKLYNEWNARVDRIAKLVETVAGVSTEIYIPNDGNRYPTLRVSWDQKAWGFTIADCVEKLREGDPVIEVLGADNPSMVTAVREGVEKPNPKELKEQNHIELVSMTIQQGEEMIVGQRLRTILSSARKGKPA</sequence>
<evidence type="ECO:0000256" key="1">
    <source>
        <dbReference type="ARBA" id="ARBA00001933"/>
    </source>
</evidence>
<reference evidence="3" key="1">
    <citation type="submission" date="2020-06" db="EMBL/GenBank/DDBJ databases">
        <title>Legume-microbial interactions unlock mineral nutrients during tropical forest succession.</title>
        <authorList>
            <person name="Epihov D.Z."/>
        </authorList>
    </citation>
    <scope>NUCLEOTIDE SEQUENCE [LARGE SCALE GENOMIC DNA]</scope>
    <source>
        <strain evidence="3">Pan2503</strain>
    </source>
</reference>
<keyword evidence="4" id="KW-1185">Reference proteome</keyword>
<dbReference type="Gene3D" id="3.40.640.10">
    <property type="entry name" value="Type I PLP-dependent aspartate aminotransferase-like (Major domain)"/>
    <property type="match status" value="1"/>
</dbReference>
<organism evidence="3 4">
    <name type="scientific">Candidatus Acidiferrum panamense</name>
    <dbReference type="NCBI Taxonomy" id="2741543"/>
    <lineage>
        <taxon>Bacteria</taxon>
        <taxon>Pseudomonadati</taxon>
        <taxon>Acidobacteriota</taxon>
        <taxon>Terriglobia</taxon>
        <taxon>Candidatus Acidiferrales</taxon>
        <taxon>Candidatus Acidiferrum</taxon>
    </lineage>
</organism>
<comment type="cofactor">
    <cofactor evidence="1">
        <name>pyridoxal 5'-phosphate</name>
        <dbReference type="ChEBI" id="CHEBI:597326"/>
    </cofactor>
</comment>
<gene>
    <name evidence="3" type="ORF">HRJ53_01430</name>
</gene>
<comment type="caution">
    <text evidence="3">The sequence shown here is derived from an EMBL/GenBank/DDBJ whole genome shotgun (WGS) entry which is preliminary data.</text>
</comment>
<dbReference type="AlphaFoldDB" id="A0A7V8NM93"/>
<keyword evidence="2" id="KW-0663">Pyridoxal phosphate</keyword>
<evidence type="ECO:0000313" key="3">
    <source>
        <dbReference type="EMBL" id="MBA0083635.1"/>
    </source>
</evidence>
<protein>
    <recommendedName>
        <fullName evidence="5">Aminotransferase class V domain-containing protein</fullName>
    </recommendedName>
</protein>
<evidence type="ECO:0008006" key="5">
    <source>
        <dbReference type="Google" id="ProtNLM"/>
    </source>
</evidence>
<evidence type="ECO:0000256" key="2">
    <source>
        <dbReference type="ARBA" id="ARBA00022898"/>
    </source>
</evidence>
<dbReference type="PANTHER" id="PTHR32328:SF0">
    <property type="entry name" value="L-SERYL-TRNA(SEC) SELENIUM TRANSFERASE"/>
    <property type="match status" value="1"/>
</dbReference>
<dbReference type="EMBL" id="JACDQQ010000145">
    <property type="protein sequence ID" value="MBA0083635.1"/>
    <property type="molecule type" value="Genomic_DNA"/>
</dbReference>
<dbReference type="InterPro" id="IPR015421">
    <property type="entry name" value="PyrdxlP-dep_Trfase_major"/>
</dbReference>
<dbReference type="Proteomes" id="UP000567293">
    <property type="component" value="Unassembled WGS sequence"/>
</dbReference>
<dbReference type="InterPro" id="IPR015424">
    <property type="entry name" value="PyrdxlP-dep_Trfase"/>
</dbReference>
<dbReference type="PANTHER" id="PTHR32328">
    <property type="entry name" value="L-SERYL-TRNA(SEC) SELENIUM TRANSFERASE"/>
    <property type="match status" value="1"/>
</dbReference>
<accession>A0A7V8NM93</accession>
<name>A0A7V8NM93_9BACT</name>
<dbReference type="PROSITE" id="PS51318">
    <property type="entry name" value="TAT"/>
    <property type="match status" value="1"/>
</dbReference>
<evidence type="ECO:0000313" key="4">
    <source>
        <dbReference type="Proteomes" id="UP000567293"/>
    </source>
</evidence>
<dbReference type="GO" id="GO:0004125">
    <property type="term" value="F:L-seryl-tRNA(Sec) selenium transferase activity"/>
    <property type="evidence" value="ECO:0007669"/>
    <property type="project" value="TreeGrafter"/>
</dbReference>
<dbReference type="InterPro" id="IPR006311">
    <property type="entry name" value="TAT_signal"/>
</dbReference>
<dbReference type="SUPFAM" id="SSF53383">
    <property type="entry name" value="PLP-dependent transferases"/>
    <property type="match status" value="1"/>
</dbReference>
<proteinExistence type="predicted"/>